<gene>
    <name evidence="2" type="ORF">B5M09_011788</name>
</gene>
<evidence type="ECO:0000313" key="2">
    <source>
        <dbReference type="EMBL" id="RQM21536.1"/>
    </source>
</evidence>
<evidence type="ECO:0000313" key="3">
    <source>
        <dbReference type="Proteomes" id="UP000284702"/>
    </source>
</evidence>
<feature type="region of interest" description="Disordered" evidence="1">
    <location>
        <begin position="108"/>
        <end position="134"/>
    </location>
</feature>
<reference evidence="2" key="1">
    <citation type="submission" date="2018-07" db="EMBL/GenBank/DDBJ databases">
        <title>Annotation of Aphanomyces astaci genome assembly.</title>
        <authorList>
            <person name="Studholme D.J."/>
        </authorList>
    </citation>
    <scope>NUCLEOTIDE SEQUENCE [LARGE SCALE GENOMIC DNA]</scope>
    <source>
        <strain evidence="2">Pc</strain>
    </source>
</reference>
<evidence type="ECO:0000256" key="1">
    <source>
        <dbReference type="SAM" id="MobiDB-lite"/>
    </source>
</evidence>
<sequence>MHTVLSHGTVDLRNSIQRNERSLRVLQEVRAAMASTLGSGPHDMSQARHTLVDEVEFLRATFSEVNAEVLDLRTALDSSRPVLDTAQAEQEGAHDLLQEAQESLRSLEQGQHDLREQRDQAQARLNDQQAEPGT</sequence>
<accession>A0A3R7WYF9</accession>
<protein>
    <submittedName>
        <fullName evidence="2">Uncharacterized protein</fullName>
    </submittedName>
</protein>
<dbReference type="EMBL" id="MZMZ02003481">
    <property type="protein sequence ID" value="RQM21536.1"/>
    <property type="molecule type" value="Genomic_DNA"/>
</dbReference>
<keyword evidence="3" id="KW-1185">Reference proteome</keyword>
<dbReference type="Proteomes" id="UP000284702">
    <property type="component" value="Unassembled WGS sequence"/>
</dbReference>
<dbReference type="AlphaFoldDB" id="A0A3R7WYF9"/>
<feature type="compositionally biased region" description="Basic and acidic residues" evidence="1">
    <location>
        <begin position="110"/>
        <end position="121"/>
    </location>
</feature>
<comment type="caution">
    <text evidence="2">The sequence shown here is derived from an EMBL/GenBank/DDBJ whole genome shotgun (WGS) entry which is preliminary data.</text>
</comment>
<feature type="compositionally biased region" description="Polar residues" evidence="1">
    <location>
        <begin position="123"/>
        <end position="134"/>
    </location>
</feature>
<organism evidence="2 3">
    <name type="scientific">Aphanomyces astaci</name>
    <name type="common">Crayfish plague agent</name>
    <dbReference type="NCBI Taxonomy" id="112090"/>
    <lineage>
        <taxon>Eukaryota</taxon>
        <taxon>Sar</taxon>
        <taxon>Stramenopiles</taxon>
        <taxon>Oomycota</taxon>
        <taxon>Saprolegniomycetes</taxon>
        <taxon>Saprolegniales</taxon>
        <taxon>Verrucalvaceae</taxon>
        <taxon>Aphanomyces</taxon>
    </lineage>
</organism>
<name>A0A3R7WYF9_APHAT</name>
<proteinExistence type="predicted"/>